<evidence type="ECO:0000256" key="5">
    <source>
        <dbReference type="ARBA" id="ARBA00022794"/>
    </source>
</evidence>
<feature type="region of interest" description="Disordered" evidence="9">
    <location>
        <begin position="481"/>
        <end position="508"/>
    </location>
</feature>
<dbReference type="PANTHER" id="PTHR18875:SF5">
    <property type="entry name" value="DEUTEROSOME ASSEMBLY PROTEIN 1"/>
    <property type="match status" value="1"/>
</dbReference>
<evidence type="ECO:0000256" key="1">
    <source>
        <dbReference type="ARBA" id="ARBA00004496"/>
    </source>
</evidence>
<dbReference type="Pfam" id="PF17045">
    <property type="entry name" value="CEP63"/>
    <property type="match status" value="2"/>
</dbReference>
<evidence type="ECO:0000256" key="4">
    <source>
        <dbReference type="ARBA" id="ARBA00022490"/>
    </source>
</evidence>
<feature type="domain" description="CEP63/Deup1 CEP152 binding coiled coil" evidence="11">
    <location>
        <begin position="537"/>
        <end position="571"/>
    </location>
</feature>
<dbReference type="GO" id="GO:0005737">
    <property type="term" value="C:cytoplasm"/>
    <property type="evidence" value="ECO:0007669"/>
    <property type="project" value="UniProtKB-SubCell"/>
</dbReference>
<evidence type="ECO:0000256" key="9">
    <source>
        <dbReference type="SAM" id="MobiDB-lite"/>
    </source>
</evidence>
<protein>
    <recommendedName>
        <fullName evidence="3">Deuterosome assembly protein 1</fullName>
    </recommendedName>
    <alternativeName>
        <fullName evidence="7">Coiled-coil domain-containing protein 67</fullName>
    </alternativeName>
</protein>
<evidence type="ECO:0000259" key="11">
    <source>
        <dbReference type="Pfam" id="PF25771"/>
    </source>
</evidence>
<evidence type="ECO:0000256" key="8">
    <source>
        <dbReference type="SAM" id="Coils"/>
    </source>
</evidence>
<keyword evidence="4" id="KW-0963">Cytoplasm</keyword>
<evidence type="ECO:0000313" key="12">
    <source>
        <dbReference type="Ensembl" id="ENSUMAP00000008974"/>
    </source>
</evidence>
<feature type="domain" description="CEP63/Deup1 N-terminal" evidence="10">
    <location>
        <begin position="18"/>
        <end position="151"/>
    </location>
</feature>
<dbReference type="PANTHER" id="PTHR18875">
    <property type="entry name" value="SARCOMA ANTIGEN NY-SAR-24/CYTOSKELETAL PROTEIN SOJO"/>
    <property type="match status" value="1"/>
</dbReference>
<comment type="subcellular location">
    <subcellularLocation>
        <location evidence="1">Cytoplasm</location>
    </subcellularLocation>
</comment>
<dbReference type="AlphaFoldDB" id="A0A384BVI2"/>
<keyword evidence="6 8" id="KW-0175">Coiled coil</keyword>
<name>A0A384BVI2_URSMA</name>
<feature type="domain" description="CEP63/Deup1 N-terminal" evidence="10">
    <location>
        <begin position="152"/>
        <end position="248"/>
    </location>
</feature>
<dbReference type="GO" id="GO:0098535">
    <property type="term" value="P:de novo centriole assembly involved in multi-ciliated epithelial cell differentiation"/>
    <property type="evidence" value="ECO:0007669"/>
    <property type="project" value="TreeGrafter"/>
</dbReference>
<evidence type="ECO:0000256" key="7">
    <source>
        <dbReference type="ARBA" id="ARBA00030704"/>
    </source>
</evidence>
<dbReference type="GO" id="GO:0005814">
    <property type="term" value="C:centriole"/>
    <property type="evidence" value="ECO:0007669"/>
    <property type="project" value="TreeGrafter"/>
</dbReference>
<reference evidence="12" key="1">
    <citation type="submission" date="2019-03" db="UniProtKB">
        <authorList>
            <consortium name="Ensembl"/>
        </authorList>
    </citation>
    <scope>IDENTIFICATION</scope>
</reference>
<dbReference type="Ensembl" id="ENSUMAT00000010714.1">
    <property type="protein sequence ID" value="ENSUMAP00000008974.1"/>
    <property type="gene ID" value="ENSUMAG00000006791.1"/>
</dbReference>
<evidence type="ECO:0000256" key="6">
    <source>
        <dbReference type="ARBA" id="ARBA00023054"/>
    </source>
</evidence>
<feature type="region of interest" description="Disordered" evidence="9">
    <location>
        <begin position="163"/>
        <end position="183"/>
    </location>
</feature>
<dbReference type="GO" id="GO:0007099">
    <property type="term" value="P:centriole replication"/>
    <property type="evidence" value="ECO:0007669"/>
    <property type="project" value="TreeGrafter"/>
</dbReference>
<comment type="similarity">
    <text evidence="2">Belongs to the CEP63 family.</text>
</comment>
<sequence length="580" mass="68196">MQQFLDMENQAQNTMGASPCEAELQELMEQIDIMVSNKKLDWERKMRALETRLDLRDQELANAQTCLDQKGQEVGLLRQKLDSLEKCNLAMTQNYEGQLQTLKAQFSKLTNSFEKLRLHQMKQSKVRRKELPHLKEEIPFELSNLNQKLEKQAQSYQTQLSGKKQCIEDSSSEDPRLTCDPDHSCETSERDEFIIEKLKSAVSEIALSRNKLQDENQKLLQELKMYQRQCQAMEAGLSEVKSELQSRDDLLRIIEMERLQLHRELLKIGECQNTQESKKRLESPYSPSTKEPERKRKELFSVTLDQPNHEKELNKIRSQLYQEEEYHGSEQERMRNEISDLTEELHQKEITIATIMKKAALLERQLKMELEIKEKMLAKQQVSDMRYKAVRTENTHLKGMMGDLDPGRYTTSETTDIKSMDFTNREHSRHTSINKLEYENERLRNDLAKLRASGKSAWANQNTYEEMGRYTYQNQIKMEKHEDRLSQDREPNRSATPPLPPLPFQTKEMTSPLVSDDEMFPLSPPDIVFPASLAAQHFLLEEEKRAKEFEKLLNTHIDELQRHTEFTLNKYTKLKQNRHI</sequence>
<accession>A0A384BVI2</accession>
<feature type="compositionally biased region" description="Basic and acidic residues" evidence="9">
    <location>
        <begin position="481"/>
        <end position="492"/>
    </location>
</feature>
<dbReference type="GO" id="GO:0030030">
    <property type="term" value="P:cell projection organization"/>
    <property type="evidence" value="ECO:0007669"/>
    <property type="project" value="UniProtKB-KW"/>
</dbReference>
<dbReference type="GO" id="GO:0098536">
    <property type="term" value="C:deuterosome"/>
    <property type="evidence" value="ECO:0007669"/>
    <property type="project" value="TreeGrafter"/>
</dbReference>
<evidence type="ECO:0000259" key="10">
    <source>
        <dbReference type="Pfam" id="PF17045"/>
    </source>
</evidence>
<dbReference type="Pfam" id="PF25771">
    <property type="entry name" value="CC_CEP152-bind"/>
    <property type="match status" value="1"/>
</dbReference>
<organism evidence="12">
    <name type="scientific">Ursus maritimus</name>
    <name type="common">Polar bear</name>
    <name type="synonym">Thalarctos maritimus</name>
    <dbReference type="NCBI Taxonomy" id="29073"/>
    <lineage>
        <taxon>Eukaryota</taxon>
        <taxon>Metazoa</taxon>
        <taxon>Chordata</taxon>
        <taxon>Craniata</taxon>
        <taxon>Vertebrata</taxon>
        <taxon>Euteleostomi</taxon>
        <taxon>Mammalia</taxon>
        <taxon>Eutheria</taxon>
        <taxon>Laurasiatheria</taxon>
        <taxon>Carnivora</taxon>
        <taxon>Caniformia</taxon>
        <taxon>Ursidae</taxon>
        <taxon>Ursus</taxon>
    </lineage>
</organism>
<dbReference type="InterPro" id="IPR057656">
    <property type="entry name" value="CEP63/Deup1_CC"/>
</dbReference>
<feature type="compositionally biased region" description="Basic and acidic residues" evidence="9">
    <location>
        <begin position="173"/>
        <end position="183"/>
    </location>
</feature>
<evidence type="ECO:0000256" key="2">
    <source>
        <dbReference type="ARBA" id="ARBA00007181"/>
    </source>
</evidence>
<dbReference type="GeneTree" id="ENSGT00940000153190"/>
<feature type="coiled-coil region" evidence="8">
    <location>
        <begin position="195"/>
        <end position="243"/>
    </location>
</feature>
<gene>
    <name evidence="12" type="primary">DEUP1</name>
</gene>
<evidence type="ECO:0000256" key="3">
    <source>
        <dbReference type="ARBA" id="ARBA00019105"/>
    </source>
</evidence>
<keyword evidence="5" id="KW-0970">Cilium biogenesis/degradation</keyword>
<proteinExistence type="inferred from homology"/>
<dbReference type="InterPro" id="IPR031470">
    <property type="entry name" value="CEP63/Deup1_N"/>
</dbReference>
<feature type="region of interest" description="Disordered" evidence="9">
    <location>
        <begin position="276"/>
        <end position="295"/>
    </location>
</feature>